<dbReference type="PROSITE" id="PS00615">
    <property type="entry name" value="C_TYPE_LECTIN_1"/>
    <property type="match status" value="1"/>
</dbReference>
<dbReference type="InterPro" id="IPR050976">
    <property type="entry name" value="Snaclec"/>
</dbReference>
<name>A0AAV5W6M2_9BILA</name>
<feature type="non-terminal residue" evidence="6">
    <location>
        <position position="412"/>
    </location>
</feature>
<dbReference type="InterPro" id="IPR001304">
    <property type="entry name" value="C-type_lectin-like"/>
</dbReference>
<dbReference type="InterPro" id="IPR035914">
    <property type="entry name" value="Sperma_CUB_dom_sf"/>
</dbReference>
<evidence type="ECO:0008006" key="8">
    <source>
        <dbReference type="Google" id="ProtNLM"/>
    </source>
</evidence>
<keyword evidence="7" id="KW-1185">Reference proteome</keyword>
<dbReference type="InterPro" id="IPR000859">
    <property type="entry name" value="CUB_dom"/>
</dbReference>
<gene>
    <name evidence="6" type="ORF">PFISCL1PPCAC_19123</name>
</gene>
<comment type="caution">
    <text evidence="6">The sequence shown here is derived from an EMBL/GenBank/DDBJ whole genome shotgun (WGS) entry which is preliminary data.</text>
</comment>
<dbReference type="SMART" id="SM00034">
    <property type="entry name" value="CLECT"/>
    <property type="match status" value="1"/>
</dbReference>
<feature type="chain" id="PRO_5043529046" description="C-type lectin" evidence="3">
    <location>
        <begin position="20"/>
        <end position="412"/>
    </location>
</feature>
<feature type="domain" description="C-type lectin" evidence="5">
    <location>
        <begin position="182"/>
        <end position="298"/>
    </location>
</feature>
<evidence type="ECO:0000313" key="6">
    <source>
        <dbReference type="EMBL" id="GMT27826.1"/>
    </source>
</evidence>
<dbReference type="InterPro" id="IPR018378">
    <property type="entry name" value="C-type_lectin_CS"/>
</dbReference>
<proteinExistence type="predicted"/>
<dbReference type="Gene3D" id="2.60.120.290">
    <property type="entry name" value="Spermadhesin, CUB domain"/>
    <property type="match status" value="1"/>
</dbReference>
<dbReference type="CDD" id="cd00037">
    <property type="entry name" value="CLECT"/>
    <property type="match status" value="2"/>
</dbReference>
<keyword evidence="3" id="KW-0732">Signal</keyword>
<dbReference type="InterPro" id="IPR016186">
    <property type="entry name" value="C-type_lectin-like/link_sf"/>
</dbReference>
<dbReference type="Pfam" id="PF00059">
    <property type="entry name" value="Lectin_C"/>
    <property type="match status" value="1"/>
</dbReference>
<dbReference type="Gene3D" id="3.10.100.10">
    <property type="entry name" value="Mannose-Binding Protein A, subunit A"/>
    <property type="match status" value="2"/>
</dbReference>
<evidence type="ECO:0000259" key="5">
    <source>
        <dbReference type="PROSITE" id="PS50041"/>
    </source>
</evidence>
<dbReference type="SUPFAM" id="SSF56436">
    <property type="entry name" value="C-type lectin-like"/>
    <property type="match status" value="2"/>
</dbReference>
<dbReference type="AlphaFoldDB" id="A0AAV5W6M2"/>
<evidence type="ECO:0000259" key="4">
    <source>
        <dbReference type="PROSITE" id="PS01180"/>
    </source>
</evidence>
<evidence type="ECO:0000256" key="1">
    <source>
        <dbReference type="ARBA" id="ARBA00023157"/>
    </source>
</evidence>
<evidence type="ECO:0000256" key="2">
    <source>
        <dbReference type="PROSITE-ProRule" id="PRU00059"/>
    </source>
</evidence>
<evidence type="ECO:0000313" key="7">
    <source>
        <dbReference type="Proteomes" id="UP001432322"/>
    </source>
</evidence>
<feature type="signal peptide" evidence="3">
    <location>
        <begin position="1"/>
        <end position="19"/>
    </location>
</feature>
<sequence>KAAMLTVALLASLLYSVCTSCPNGFELVRNGDCYQQIEPNYNTYAPNGAAYLKSRCSDLNSQAVIIRNEEDHDYWYQVAKKDHLAGLDYGNVMLGIECDPSKQYKWMDGSTIDFKPEGTDSALTSQCNLNNQLCMWYINPANGNWTKACNNNKFSDMYCVIPPSPSTYIPDDYCREFSHDEDDNICYQVGATPANWTEAASVCRSFGSNVISIHNEQENSFVRRLAISKGLVNGLMLGATANKKNEYKWADGSEWDYDNFAPGFPIDGLGDCTAMETNNVKGPWINLDCSTELPFACVRTPQGSDPVCDAALRQEGDIIFSPGFPNDASIPCDFLLKVDPGMLVQVEILFLEANSCCDHLILSEGSLGGPVIADLTGEQNGEGQVFNTTSQSIMRASWQPKGGVNVKGMMVS</sequence>
<dbReference type="EMBL" id="BTSY01000005">
    <property type="protein sequence ID" value="GMT27826.1"/>
    <property type="molecule type" value="Genomic_DNA"/>
</dbReference>
<reference evidence="6" key="1">
    <citation type="submission" date="2023-10" db="EMBL/GenBank/DDBJ databases">
        <title>Genome assembly of Pristionchus species.</title>
        <authorList>
            <person name="Yoshida K."/>
            <person name="Sommer R.J."/>
        </authorList>
    </citation>
    <scope>NUCLEOTIDE SEQUENCE</scope>
    <source>
        <strain evidence="6">RS5133</strain>
    </source>
</reference>
<keyword evidence="1" id="KW-1015">Disulfide bond</keyword>
<dbReference type="InterPro" id="IPR016187">
    <property type="entry name" value="CTDL_fold"/>
</dbReference>
<accession>A0AAV5W6M2</accession>
<dbReference type="SUPFAM" id="SSF49854">
    <property type="entry name" value="Spermadhesin, CUB domain"/>
    <property type="match status" value="1"/>
</dbReference>
<evidence type="ECO:0000256" key="3">
    <source>
        <dbReference type="SAM" id="SignalP"/>
    </source>
</evidence>
<comment type="caution">
    <text evidence="2">Lacks conserved residue(s) required for the propagation of feature annotation.</text>
</comment>
<feature type="domain" description="CUB" evidence="4">
    <location>
        <begin position="308"/>
        <end position="412"/>
    </location>
</feature>
<dbReference type="PANTHER" id="PTHR22991:SF40">
    <property type="entry name" value="PROTEIN CBG13490"/>
    <property type="match status" value="1"/>
</dbReference>
<organism evidence="6 7">
    <name type="scientific">Pristionchus fissidentatus</name>
    <dbReference type="NCBI Taxonomy" id="1538716"/>
    <lineage>
        <taxon>Eukaryota</taxon>
        <taxon>Metazoa</taxon>
        <taxon>Ecdysozoa</taxon>
        <taxon>Nematoda</taxon>
        <taxon>Chromadorea</taxon>
        <taxon>Rhabditida</taxon>
        <taxon>Rhabditina</taxon>
        <taxon>Diplogasteromorpha</taxon>
        <taxon>Diplogasteroidea</taxon>
        <taxon>Neodiplogasteridae</taxon>
        <taxon>Pristionchus</taxon>
    </lineage>
</organism>
<protein>
    <recommendedName>
        <fullName evidence="8">C-type lectin</fullName>
    </recommendedName>
</protein>
<feature type="non-terminal residue" evidence="6">
    <location>
        <position position="1"/>
    </location>
</feature>
<dbReference type="PROSITE" id="PS01180">
    <property type="entry name" value="CUB"/>
    <property type="match status" value="1"/>
</dbReference>
<dbReference type="PROSITE" id="PS50041">
    <property type="entry name" value="C_TYPE_LECTIN_2"/>
    <property type="match status" value="1"/>
</dbReference>
<dbReference type="Proteomes" id="UP001432322">
    <property type="component" value="Unassembled WGS sequence"/>
</dbReference>
<dbReference type="PANTHER" id="PTHR22991">
    <property type="entry name" value="PROTEIN CBG13490"/>
    <property type="match status" value="1"/>
</dbReference>